<dbReference type="GO" id="GO:0004553">
    <property type="term" value="F:hydrolase activity, hydrolyzing O-glycosyl compounds"/>
    <property type="evidence" value="ECO:0007669"/>
    <property type="project" value="InterPro"/>
</dbReference>
<proteinExistence type="inferred from homology"/>
<keyword evidence="7" id="KW-1185">Reference proteome</keyword>
<dbReference type="Gene3D" id="2.115.10.20">
    <property type="entry name" value="Glycosyl hydrolase domain, family 43"/>
    <property type="match status" value="1"/>
</dbReference>
<dbReference type="Proteomes" id="UP000195062">
    <property type="component" value="Unassembled WGS sequence"/>
</dbReference>
<dbReference type="AlphaFoldDB" id="A0A251XJ78"/>
<reference evidence="6 7" key="1">
    <citation type="submission" date="2016-08" db="EMBL/GenBank/DDBJ databases">
        <title>Genome sequence of Clavibacter michiganensis subsp. michiganensis strain CASJ007.</title>
        <authorList>
            <person name="Thapa S.P."/>
            <person name="Coaker G."/>
        </authorList>
    </citation>
    <scope>NUCLEOTIDE SEQUENCE [LARGE SCALE GENOMIC DNA]</scope>
    <source>
        <strain evidence="6">CASJ007</strain>
    </source>
</reference>
<comment type="caution">
    <text evidence="6">The sequence shown here is derived from an EMBL/GenBank/DDBJ whole genome shotgun (WGS) entry which is preliminary data.</text>
</comment>
<dbReference type="Gene3D" id="3.40.630.30">
    <property type="match status" value="1"/>
</dbReference>
<feature type="compositionally biased region" description="Low complexity" evidence="4">
    <location>
        <begin position="164"/>
        <end position="177"/>
    </location>
</feature>
<dbReference type="GO" id="GO:0016747">
    <property type="term" value="F:acyltransferase activity, transferring groups other than amino-acyl groups"/>
    <property type="evidence" value="ECO:0007669"/>
    <property type="project" value="InterPro"/>
</dbReference>
<dbReference type="SUPFAM" id="SSF55729">
    <property type="entry name" value="Acyl-CoA N-acyltransferases (Nat)"/>
    <property type="match status" value="1"/>
</dbReference>
<feature type="domain" description="N-acetyltransferase" evidence="5">
    <location>
        <begin position="8"/>
        <end position="118"/>
    </location>
</feature>
<evidence type="ECO:0000313" key="6">
    <source>
        <dbReference type="EMBL" id="OUE03481.1"/>
    </source>
</evidence>
<dbReference type="InterPro" id="IPR006710">
    <property type="entry name" value="Glyco_hydro_43"/>
</dbReference>
<keyword evidence="2 6" id="KW-0378">Hydrolase</keyword>
<feature type="compositionally biased region" description="Basic residues" evidence="4">
    <location>
        <begin position="133"/>
        <end position="155"/>
    </location>
</feature>
<feature type="region of interest" description="Disordered" evidence="4">
    <location>
        <begin position="113"/>
        <end position="208"/>
    </location>
</feature>
<dbReference type="PANTHER" id="PTHR22925:SF3">
    <property type="entry name" value="GLYCOSYL HYDROLASE FAMILY PROTEIN 43"/>
    <property type="match status" value="1"/>
</dbReference>
<dbReference type="InterPro" id="IPR016181">
    <property type="entry name" value="Acyl_CoA_acyltransferase"/>
</dbReference>
<evidence type="ECO:0000313" key="7">
    <source>
        <dbReference type="Proteomes" id="UP000195062"/>
    </source>
</evidence>
<evidence type="ECO:0000259" key="5">
    <source>
        <dbReference type="Pfam" id="PF13302"/>
    </source>
</evidence>
<dbReference type="InterPro" id="IPR023296">
    <property type="entry name" value="Glyco_hydro_beta-prop_sf"/>
</dbReference>
<protein>
    <submittedName>
        <fullName evidence="6">Glycosyl hydrolases family 43</fullName>
    </submittedName>
</protein>
<sequence>MPDLATDRLLLRRFTEADAPFLLDLHARPEVMRWIGTGQVQADPAQAAARAARYAALDNPVRGIWAIEDRDGGALLGTLLLKELPASAAPLAGDDPAPRDAPEEGETEIGWHLHPDAWVGASRRRPPGGCSRTRPRAGWRACSRSRTRRTRRRRPCAGGSGCVPSAARAPTTTRTASCSGSTFPDPADGARGPSREVHPGSHVTWHRPPGLAWEAMRGAPRRCGAPGSASRTWRTIDDDHAIIRTRTRDARRRRGPSPTRRRGIRALAVTAGLATALSLAGLPAHAATHASAPAAARAAAPAAATPPAPAAVEDATFTPGEARLDTSGEVIQAHGGQIVPSVDEAGDTIYYWYGEDRSNGYASSPGVHVYSSRDLEAWTDEGLALRAMSSPDQFDADPYFAGLYGDLDADARAAVYEDLGTVPAAGSTRPAAILERPKVVHNAATGQWVMWIHTDGPTATSDAQYAKATAGVAVADSPTGPFRYIRDHRLHEAPPGEPDYQPESKGMARDMNLFVDDDGTAYIVYSSEENYSLYISKLDADYTALATGPADAVKGVDFTRPYVGAHREAPVLFKSHGTYYLITSGATGWNPNPASYATATDILGTWTDRGNPAQGDGAGTTFGSQSTSVIRSTRRTAASPTWATGGPRTTSRTRPTSGCRCPSARADP</sequence>
<dbReference type="CDD" id="cd18825">
    <property type="entry name" value="GH43_CtGH43-like"/>
    <property type="match status" value="1"/>
</dbReference>
<dbReference type="Pfam" id="PF04616">
    <property type="entry name" value="Glyco_hydro_43"/>
    <property type="match status" value="1"/>
</dbReference>
<comment type="similarity">
    <text evidence="1">Belongs to the glycosyl hydrolase 43 family.</text>
</comment>
<name>A0A251XJ78_CLAMM</name>
<dbReference type="SUPFAM" id="SSF75005">
    <property type="entry name" value="Arabinanase/levansucrase/invertase"/>
    <property type="match status" value="1"/>
</dbReference>
<organism evidence="6 7">
    <name type="scientific">Clavibacter michiganensis subsp. michiganensis</name>
    <dbReference type="NCBI Taxonomy" id="33013"/>
    <lineage>
        <taxon>Bacteria</taxon>
        <taxon>Bacillati</taxon>
        <taxon>Actinomycetota</taxon>
        <taxon>Actinomycetes</taxon>
        <taxon>Micrococcales</taxon>
        <taxon>Microbacteriaceae</taxon>
        <taxon>Clavibacter</taxon>
    </lineage>
</organism>
<dbReference type="EMBL" id="MDHH01000001">
    <property type="protein sequence ID" value="OUE03481.1"/>
    <property type="molecule type" value="Genomic_DNA"/>
</dbReference>
<dbReference type="PANTHER" id="PTHR22925">
    <property type="entry name" value="GLYCOSYL HYDROLASE 43 FAMILY MEMBER"/>
    <property type="match status" value="1"/>
</dbReference>
<dbReference type="Pfam" id="PF13302">
    <property type="entry name" value="Acetyltransf_3"/>
    <property type="match status" value="1"/>
</dbReference>
<evidence type="ECO:0000256" key="1">
    <source>
        <dbReference type="ARBA" id="ARBA00009865"/>
    </source>
</evidence>
<feature type="compositionally biased region" description="Polar residues" evidence="4">
    <location>
        <begin position="621"/>
        <end position="642"/>
    </location>
</feature>
<dbReference type="GO" id="GO:0005975">
    <property type="term" value="P:carbohydrate metabolic process"/>
    <property type="evidence" value="ECO:0007669"/>
    <property type="project" value="InterPro"/>
</dbReference>
<gene>
    <name evidence="6" type="ORF">CMMCAS07_00930</name>
</gene>
<accession>A0A251XJ78</accession>
<feature type="region of interest" description="Disordered" evidence="4">
    <location>
        <begin position="607"/>
        <end position="668"/>
    </location>
</feature>
<evidence type="ECO:0000256" key="4">
    <source>
        <dbReference type="SAM" id="MobiDB-lite"/>
    </source>
</evidence>
<feature type="compositionally biased region" description="Low complexity" evidence="4">
    <location>
        <begin position="644"/>
        <end position="661"/>
    </location>
</feature>
<dbReference type="InterPro" id="IPR000182">
    <property type="entry name" value="GNAT_dom"/>
</dbReference>
<evidence type="ECO:0000256" key="3">
    <source>
        <dbReference type="ARBA" id="ARBA00023295"/>
    </source>
</evidence>
<evidence type="ECO:0000256" key="2">
    <source>
        <dbReference type="ARBA" id="ARBA00022801"/>
    </source>
</evidence>
<keyword evidence="3" id="KW-0326">Glycosidase</keyword>